<dbReference type="InterPro" id="IPR014862">
    <property type="entry name" value="TrwC"/>
</dbReference>
<proteinExistence type="predicted"/>
<accession>A0A0U1DXK0</accession>
<organism evidence="3 4">
    <name type="scientific">Mycobacterium europaeum</name>
    <dbReference type="NCBI Taxonomy" id="761804"/>
    <lineage>
        <taxon>Bacteria</taxon>
        <taxon>Bacillati</taxon>
        <taxon>Actinomycetota</taxon>
        <taxon>Actinomycetes</taxon>
        <taxon>Mycobacteriales</taxon>
        <taxon>Mycobacteriaceae</taxon>
        <taxon>Mycobacterium</taxon>
        <taxon>Mycobacterium simiae complex</taxon>
    </lineage>
</organism>
<dbReference type="Gene3D" id="3.40.50.300">
    <property type="entry name" value="P-loop containing nucleotide triphosphate hydrolases"/>
    <property type="match status" value="2"/>
</dbReference>
<dbReference type="NCBIfam" id="NF041492">
    <property type="entry name" value="MobF"/>
    <property type="match status" value="1"/>
</dbReference>
<dbReference type="Pfam" id="PF08751">
    <property type="entry name" value="TrwC"/>
    <property type="match status" value="1"/>
</dbReference>
<dbReference type="SUPFAM" id="SSF55464">
    <property type="entry name" value="Origin of replication-binding domain, RBD-like"/>
    <property type="match status" value="1"/>
</dbReference>
<evidence type="ECO:0000313" key="3">
    <source>
        <dbReference type="EMBL" id="CQD23362.1"/>
    </source>
</evidence>
<evidence type="ECO:0000259" key="2">
    <source>
        <dbReference type="Pfam" id="PF08751"/>
    </source>
</evidence>
<dbReference type="Pfam" id="PF13604">
    <property type="entry name" value="AAA_30"/>
    <property type="match status" value="1"/>
</dbReference>
<sequence length="953" mass="106014">MLTVSPLKRWSIDYYNDTARQAGEAAKDRAAANGGLGEYYGEHDTRTPVWLVAGDARKAAEAVGLSDADRVGGPADLDTVARWLDDGIAPNGARGRRFAEGDNHGFDLTFCAPKSVSLLRAYGNDVMQKAVLEAHNAGVREALEYVHQHAGYTRVHNNETGKKDLQRLPGLVAAAYQHETSRAGDPHLHTHVIVPNKQPRADGKLAALDSDQLWHEAKPGGVIYQATTRRVLTQSVGAEWGPIDPHTGMAELIGFDPEVIKAHSSRSTQLREWADDNLTLVHGKPTQAQLAAAQKATRPRKPESLPWAELEDQWHANPKGVRIDQLPELWHQARQKRRATPEVFDRRRIVEIAASIDKAAFTRADLVEIIGAQLPVEVDDDDRSPREQIEAAVDEIAIRVSDERQAHHREGHVRYTIDLVLFEEWDILKMVDARDERATVRVSAADTEGLSADQRRAVTALAESPWLVQPLAAPAGAGKTHSLKALRAAANRAGRTVVVLAPQGRAVDIAKNECAGDEAYTVDKALIELRNGRLTLDHRAVVVVDEAGLIGNNQLRELLTYTKPAGTKTLLVGDAHQLSPVRKRGGMFEQLCDDLPWSQRLSEVWRMHDPEERTASLALRNGGPNPLRRAIAWYRDHDRLRCGDEVTMAADALQAYRADVAAGKDPLLMPDKWELCDALNKQIHNDRVAPDAPTVIGARGHRIGVGDLVVTRQNTSDIPVWAAPDERGRLDTTKLASQVRNGQRWVVERVDTREERPRIRARRTTDNAVAVLAADYLRQHVHHGYAVTLQSEQGDTADTAYPIVSDRTDRNTLYTGLTRGRQMNRVFIYDKIAGEGDHEHAGPTPGLHQARRGDAHQAAELVRAITGRDERPQTVHQVAATTDRDQLPARVARFTAKRDHDLARRRGAYRAWTDHQAREQADQNRWLHEYLERSHDQTHTRERSTDTGYDIGL</sequence>
<dbReference type="RefSeq" id="WP_062908242.1">
    <property type="nucleotide sequence ID" value="NZ_CTEC01000004.1"/>
</dbReference>
<dbReference type="InterPro" id="IPR027417">
    <property type="entry name" value="P-loop_NTPase"/>
</dbReference>
<reference evidence="4" key="1">
    <citation type="submission" date="2015-03" db="EMBL/GenBank/DDBJ databases">
        <authorList>
            <person name="Urmite Genomes"/>
        </authorList>
    </citation>
    <scope>NUCLEOTIDE SEQUENCE [LARGE SCALE GENOMIC DNA]</scope>
    <source>
        <strain evidence="4">CSUR P1344</strain>
    </source>
</reference>
<feature type="compositionally biased region" description="Basic and acidic residues" evidence="1">
    <location>
        <begin position="934"/>
        <end position="945"/>
    </location>
</feature>
<dbReference type="EMBL" id="CTEC01000004">
    <property type="protein sequence ID" value="CQD23362.1"/>
    <property type="molecule type" value="Genomic_DNA"/>
</dbReference>
<feature type="domain" description="TrwC relaxase" evidence="2">
    <location>
        <begin position="23"/>
        <end position="316"/>
    </location>
</feature>
<dbReference type="AlphaFoldDB" id="A0A0U1DXK0"/>
<evidence type="ECO:0000256" key="1">
    <source>
        <dbReference type="SAM" id="MobiDB-lite"/>
    </source>
</evidence>
<evidence type="ECO:0000313" key="4">
    <source>
        <dbReference type="Proteomes" id="UP000199601"/>
    </source>
</evidence>
<keyword evidence="4" id="KW-1185">Reference proteome</keyword>
<gene>
    <name evidence="3" type="ORF">BN000_05830</name>
</gene>
<dbReference type="Proteomes" id="UP000199601">
    <property type="component" value="Unassembled WGS sequence"/>
</dbReference>
<protein>
    <submittedName>
        <fullName evidence="3">ATP-dependent exoDNAse</fullName>
    </submittedName>
</protein>
<feature type="region of interest" description="Disordered" evidence="1">
    <location>
        <begin position="934"/>
        <end position="953"/>
    </location>
</feature>
<name>A0A0U1DXK0_9MYCO</name>
<dbReference type="SUPFAM" id="SSF52540">
    <property type="entry name" value="P-loop containing nucleoside triphosphate hydrolases"/>
    <property type="match status" value="2"/>
</dbReference>